<evidence type="ECO:0000313" key="1">
    <source>
        <dbReference type="EMBL" id="KAJ7518708.1"/>
    </source>
</evidence>
<keyword evidence="2" id="KW-1185">Reference proteome</keyword>
<evidence type="ECO:0000313" key="2">
    <source>
        <dbReference type="Proteomes" id="UP001162992"/>
    </source>
</evidence>
<dbReference type="Proteomes" id="UP001162992">
    <property type="component" value="Chromosome 20"/>
</dbReference>
<proteinExistence type="predicted"/>
<reference evidence="2" key="1">
    <citation type="journal article" date="2024" name="Proc. Natl. Acad. Sci. U.S.A.">
        <title>Extraordinary preservation of gene collinearity over three hundred million years revealed in homosporous lycophytes.</title>
        <authorList>
            <person name="Li C."/>
            <person name="Wickell D."/>
            <person name="Kuo L.Y."/>
            <person name="Chen X."/>
            <person name="Nie B."/>
            <person name="Liao X."/>
            <person name="Peng D."/>
            <person name="Ji J."/>
            <person name="Jenkins J."/>
            <person name="Williams M."/>
            <person name="Shu S."/>
            <person name="Plott C."/>
            <person name="Barry K."/>
            <person name="Rajasekar S."/>
            <person name="Grimwood J."/>
            <person name="Han X."/>
            <person name="Sun S."/>
            <person name="Hou Z."/>
            <person name="He W."/>
            <person name="Dai G."/>
            <person name="Sun C."/>
            <person name="Schmutz J."/>
            <person name="Leebens-Mack J.H."/>
            <person name="Li F.W."/>
            <person name="Wang L."/>
        </authorList>
    </citation>
    <scope>NUCLEOTIDE SEQUENCE [LARGE SCALE GENOMIC DNA]</scope>
    <source>
        <strain evidence="2">cv. PW_Plant_1</strain>
    </source>
</reference>
<sequence length="774" mass="86675">MEELKQNHADILEDLQLYGVGPDWNTSDERHRATLLSLQISPSLASVSAVVQPSEQKEDATHKLSIESSPIRLDMMDRSFPDSIPSDGARYGRGLSVRFADGDDQFSEITSSTTPLKKLASQFHARPANGSRSPTSSTLQSRGAFPSAAPSQTPPVLERDFGTDLATAKGYLKARLSPKKSRVINCDRNETVALPRSHAESGSFLFPLDIRTELRSKRSSEEDNRQQNLEASTEKEISDMKAAPYSRFYSAPLPFKSQKGHPSARNLRSDVLPAAGSWNKTSGKREEYEMFRTRSGRFNSTLPKQFSGMQSRLQGKERQTPGMSRRTSQTTPSKLQSLPARRYFAALQGPELENLKDSEDILLPLDEQWPFLLRFPISSFGISLGLGSQAILWKTLFLTSSVHLLHILRVINMVLWCLTLIALIVLFSVYMLKWFFYSEAVHREFHHPVRVNFFFAPWIAAMFLAIGVPPVIATTIHPAIWCVFMAPIFLLELKIYGQWLSGGERRLSKVANPSTHLSVVGNFVGAILGAIVGWKEAATFFWSVGLGHYLVVFVTLYQRLPTNETLPKELHPVFFLFVAAPSAASVAWEKIVGDFDHVSQIVYFVSIFLFASLQVVRLNFFRGFRFSIAWWAYTFPMTSASIATIRYSQKVRSHITKVMAIALTLISSTMVLLLFISTVFHIWSGNLFPNDMAIAITARKRKAVKKGLKKDDNSSSQNGIFSQENNNAEFVGDEIPKLLQQCMSFSGSDNEMANEAVNLKHTKLNGSRIHESSP</sequence>
<comment type="caution">
    <text evidence="1">The sequence shown here is derived from an EMBL/GenBank/DDBJ whole genome shotgun (WGS) entry which is preliminary data.</text>
</comment>
<protein>
    <submittedName>
        <fullName evidence="1">Uncharacterized protein</fullName>
    </submittedName>
</protein>
<organism evidence="1 2">
    <name type="scientific">Diphasiastrum complanatum</name>
    <name type="common">Issler's clubmoss</name>
    <name type="synonym">Lycopodium complanatum</name>
    <dbReference type="NCBI Taxonomy" id="34168"/>
    <lineage>
        <taxon>Eukaryota</taxon>
        <taxon>Viridiplantae</taxon>
        <taxon>Streptophyta</taxon>
        <taxon>Embryophyta</taxon>
        <taxon>Tracheophyta</taxon>
        <taxon>Lycopodiopsida</taxon>
        <taxon>Lycopodiales</taxon>
        <taxon>Lycopodiaceae</taxon>
        <taxon>Lycopodioideae</taxon>
        <taxon>Diphasiastrum</taxon>
    </lineage>
</organism>
<name>A0ACC2AMB8_DIPCM</name>
<accession>A0ACC2AMB8</accession>
<gene>
    <name evidence="1" type="ORF">O6H91_20G004500</name>
</gene>
<dbReference type="EMBL" id="CM055111">
    <property type="protein sequence ID" value="KAJ7518708.1"/>
    <property type="molecule type" value="Genomic_DNA"/>
</dbReference>